<dbReference type="GO" id="GO:0003984">
    <property type="term" value="F:acetolactate synthase activity"/>
    <property type="evidence" value="ECO:0007669"/>
    <property type="project" value="TreeGrafter"/>
</dbReference>
<gene>
    <name evidence="8" type="ORF">AERYTH_12195</name>
</gene>
<name>A0A0U4CBU5_9ACTN</name>
<sequence>MSSIPAARTVRLTVAQATVRFLEVQHVERDGRTHAFFAGCWGIFGHGNVAGVGQALLERSQSDDPSRLEFFHGRNEQAMVHAAVAYARQYDRLRAMAVTASVGPGSTNMVTGAALATINRLPVLLLPGDVFATRPANPVLQELEDPSSMDTTVNDSFRAVSRYWDRVARPEQLPSALLQAMRVLTDPADTGAVTLCLPQDVQAEAYDWPVELFETRVWHVGRPVPQPAELERAVAAIKASRRPLVVAGGGVIYAGADAALAAFAAATGIPVGETQAGKGSLPYDHPQALGAIGATGTTAADAVAAEADLVIGVGTRYSDFTTASRTVFAAEGVRFVNVNVARIDALKLSAATLVADAREALEALTEALDGWRVDDAYAERNTALAQEWDEVVEASHQAISGDTRLVQSAVLGVVNETSDPRDVVLCAAGSMPGDLHKLWRTRDRKGYHVEYGFSCMGYEIAGGLGVKMAALDQAREGTDDDRDVFVMVGDGSYLMMNTELVTAVAEGVKIIVVLVQNHGYASIGALSQSLGSQRFGTRYRYRTDTGLDGDVLPVDLAANAASLGADVVVASSLDDLRSAVVKAKESPRTTVIHVETDPLVPAPSSPAWWDVPVAEVSALDSTREARTTYEQHKADQRHHLAPTDTPSTAQQSEDTSR</sequence>
<dbReference type="GO" id="GO:0019310">
    <property type="term" value="P:inositol catabolic process"/>
    <property type="evidence" value="ECO:0007669"/>
    <property type="project" value="InterPro"/>
</dbReference>
<dbReference type="OrthoDB" id="3194735at2"/>
<dbReference type="InterPro" id="IPR045229">
    <property type="entry name" value="TPP_enz"/>
</dbReference>
<evidence type="ECO:0000259" key="6">
    <source>
        <dbReference type="Pfam" id="PF02775"/>
    </source>
</evidence>
<feature type="region of interest" description="Disordered" evidence="4">
    <location>
        <begin position="620"/>
        <end position="657"/>
    </location>
</feature>
<organism evidence="8 9">
    <name type="scientific">Aeromicrobium erythreum</name>
    <dbReference type="NCBI Taxonomy" id="2041"/>
    <lineage>
        <taxon>Bacteria</taxon>
        <taxon>Bacillati</taxon>
        <taxon>Actinomycetota</taxon>
        <taxon>Actinomycetes</taxon>
        <taxon>Propionibacteriales</taxon>
        <taxon>Nocardioidaceae</taxon>
        <taxon>Aeromicrobium</taxon>
    </lineage>
</organism>
<dbReference type="InterPro" id="IPR029035">
    <property type="entry name" value="DHS-like_NAD/FAD-binding_dom"/>
</dbReference>
<keyword evidence="9" id="KW-1185">Reference proteome</keyword>
<dbReference type="RefSeq" id="WP_067859060.1">
    <property type="nucleotide sequence ID" value="NZ_CP011502.1"/>
</dbReference>
<dbReference type="Pfam" id="PF00205">
    <property type="entry name" value="TPP_enzyme_M"/>
    <property type="match status" value="1"/>
</dbReference>
<dbReference type="CDD" id="cd02003">
    <property type="entry name" value="TPP_IolD"/>
    <property type="match status" value="1"/>
</dbReference>
<evidence type="ECO:0000256" key="2">
    <source>
        <dbReference type="ARBA" id="ARBA00023052"/>
    </source>
</evidence>
<dbReference type="InterPro" id="IPR030817">
    <property type="entry name" value="Myo_inos_IolD"/>
</dbReference>
<dbReference type="Pfam" id="PF02776">
    <property type="entry name" value="TPP_enzyme_N"/>
    <property type="match status" value="1"/>
</dbReference>
<dbReference type="SUPFAM" id="SSF52467">
    <property type="entry name" value="DHS-like NAD/FAD-binding domain"/>
    <property type="match status" value="1"/>
</dbReference>
<accession>A0A0U4CBU5</accession>
<comment type="similarity">
    <text evidence="1 3">Belongs to the TPP enzyme family.</text>
</comment>
<feature type="compositionally biased region" description="Basic and acidic residues" evidence="4">
    <location>
        <begin position="621"/>
        <end position="638"/>
    </location>
</feature>
<dbReference type="GO" id="GO:0009097">
    <property type="term" value="P:isoleucine biosynthetic process"/>
    <property type="evidence" value="ECO:0007669"/>
    <property type="project" value="TreeGrafter"/>
</dbReference>
<dbReference type="InterPro" id="IPR012001">
    <property type="entry name" value="Thiamin_PyroP_enz_TPP-bd_dom"/>
</dbReference>
<dbReference type="InterPro" id="IPR012000">
    <property type="entry name" value="Thiamin_PyroP_enz_cen_dom"/>
</dbReference>
<evidence type="ECO:0000256" key="4">
    <source>
        <dbReference type="SAM" id="MobiDB-lite"/>
    </source>
</evidence>
<dbReference type="GO" id="GO:0005948">
    <property type="term" value="C:acetolactate synthase complex"/>
    <property type="evidence" value="ECO:0007669"/>
    <property type="project" value="TreeGrafter"/>
</dbReference>
<evidence type="ECO:0000259" key="7">
    <source>
        <dbReference type="Pfam" id="PF02776"/>
    </source>
</evidence>
<evidence type="ECO:0000259" key="5">
    <source>
        <dbReference type="Pfam" id="PF00205"/>
    </source>
</evidence>
<dbReference type="PANTHER" id="PTHR18968:SF9">
    <property type="entry name" value="3D-(3,5_4)-TRIHYDROXYCYCLOHEXANE-1,2-DIONE HYDROLASE"/>
    <property type="match status" value="1"/>
</dbReference>
<feature type="domain" description="Thiamine pyrophosphate enzyme TPP-binding" evidence="6">
    <location>
        <begin position="428"/>
        <end position="594"/>
    </location>
</feature>
<feature type="compositionally biased region" description="Polar residues" evidence="4">
    <location>
        <begin position="644"/>
        <end position="657"/>
    </location>
</feature>
<dbReference type="AlphaFoldDB" id="A0A0U4CBU5"/>
<dbReference type="NCBIfam" id="TIGR04377">
    <property type="entry name" value="myo_inos_iolD"/>
    <property type="match status" value="1"/>
</dbReference>
<dbReference type="GO" id="GO:0050660">
    <property type="term" value="F:flavin adenine dinucleotide binding"/>
    <property type="evidence" value="ECO:0007669"/>
    <property type="project" value="TreeGrafter"/>
</dbReference>
<dbReference type="KEGG" id="aer:AERYTH_12195"/>
<keyword evidence="8" id="KW-0378">Hydrolase</keyword>
<dbReference type="PANTHER" id="PTHR18968">
    <property type="entry name" value="THIAMINE PYROPHOSPHATE ENZYMES"/>
    <property type="match status" value="1"/>
</dbReference>
<evidence type="ECO:0000313" key="8">
    <source>
        <dbReference type="EMBL" id="ALX05403.1"/>
    </source>
</evidence>
<dbReference type="PATRIC" id="fig|2041.4.peg.2539"/>
<feature type="domain" description="Thiamine pyrophosphate enzyme central" evidence="5">
    <location>
        <begin position="230"/>
        <end position="364"/>
    </location>
</feature>
<proteinExistence type="inferred from homology"/>
<dbReference type="STRING" id="2041.AERYTH_12195"/>
<dbReference type="SUPFAM" id="SSF52518">
    <property type="entry name" value="Thiamin diphosphate-binding fold (THDP-binding)"/>
    <property type="match status" value="2"/>
</dbReference>
<dbReference type="GO" id="GO:0016823">
    <property type="term" value="F:hydrolase activity, acting on acid carbon-carbon bonds, in ketonic substances"/>
    <property type="evidence" value="ECO:0007669"/>
    <property type="project" value="InterPro"/>
</dbReference>
<dbReference type="Proteomes" id="UP000067689">
    <property type="component" value="Chromosome"/>
</dbReference>
<dbReference type="EMBL" id="CP011502">
    <property type="protein sequence ID" value="ALX05403.1"/>
    <property type="molecule type" value="Genomic_DNA"/>
</dbReference>
<feature type="domain" description="Thiamine pyrophosphate enzyme N-terminal TPP-binding" evidence="7">
    <location>
        <begin position="64"/>
        <end position="141"/>
    </location>
</feature>
<evidence type="ECO:0000256" key="3">
    <source>
        <dbReference type="RuleBase" id="RU362132"/>
    </source>
</evidence>
<dbReference type="Gene3D" id="3.40.50.970">
    <property type="match status" value="2"/>
</dbReference>
<keyword evidence="2 3" id="KW-0786">Thiamine pyrophosphate</keyword>
<evidence type="ECO:0000313" key="9">
    <source>
        <dbReference type="Proteomes" id="UP000067689"/>
    </source>
</evidence>
<protein>
    <submittedName>
        <fullName evidence="8">3D-(3,5/4)-trihydroxycyclohexane-1,2-dione hydrolase</fullName>
    </submittedName>
</protein>
<dbReference type="InterPro" id="IPR029061">
    <property type="entry name" value="THDP-binding"/>
</dbReference>
<dbReference type="GO" id="GO:0009099">
    <property type="term" value="P:L-valine biosynthetic process"/>
    <property type="evidence" value="ECO:0007669"/>
    <property type="project" value="TreeGrafter"/>
</dbReference>
<reference evidence="8 9" key="1">
    <citation type="journal article" date="1991" name="Int. J. Syst. Bacteriol.">
        <title>Description of the erythromycin-producing bacterium Arthrobacter sp. strain NRRL B-3381 as Aeromicrobium erythreum gen. nov., sp. nov.</title>
        <authorList>
            <person name="Miller E.S."/>
            <person name="Woese C.R."/>
            <person name="Brenner S."/>
        </authorList>
    </citation>
    <scope>NUCLEOTIDE SEQUENCE [LARGE SCALE GENOMIC DNA]</scope>
    <source>
        <strain evidence="8 9">AR18</strain>
    </source>
</reference>
<dbReference type="Pfam" id="PF02775">
    <property type="entry name" value="TPP_enzyme_C"/>
    <property type="match status" value="1"/>
</dbReference>
<dbReference type="InterPro" id="IPR011766">
    <property type="entry name" value="TPP_enzyme_TPP-bd"/>
</dbReference>
<dbReference type="GO" id="GO:0030976">
    <property type="term" value="F:thiamine pyrophosphate binding"/>
    <property type="evidence" value="ECO:0007669"/>
    <property type="project" value="InterPro"/>
</dbReference>
<dbReference type="CDD" id="cd07035">
    <property type="entry name" value="TPP_PYR_POX_like"/>
    <property type="match status" value="1"/>
</dbReference>
<dbReference type="GO" id="GO:0000287">
    <property type="term" value="F:magnesium ion binding"/>
    <property type="evidence" value="ECO:0007669"/>
    <property type="project" value="InterPro"/>
</dbReference>
<dbReference type="Gene3D" id="3.40.50.1220">
    <property type="entry name" value="TPP-binding domain"/>
    <property type="match status" value="1"/>
</dbReference>
<evidence type="ECO:0000256" key="1">
    <source>
        <dbReference type="ARBA" id="ARBA00007812"/>
    </source>
</evidence>